<evidence type="ECO:0000256" key="2">
    <source>
        <dbReference type="SAM" id="MobiDB-lite"/>
    </source>
</evidence>
<keyword evidence="5" id="KW-1185">Reference proteome</keyword>
<evidence type="ECO:0000256" key="1">
    <source>
        <dbReference type="ARBA" id="ARBA00010820"/>
    </source>
</evidence>
<evidence type="ECO:0000259" key="3">
    <source>
        <dbReference type="Pfam" id="PF04504"/>
    </source>
</evidence>
<protein>
    <recommendedName>
        <fullName evidence="3">Glabrous enhancer-binding protein-like DBD domain-containing protein</fullName>
    </recommendedName>
</protein>
<proteinExistence type="inferred from homology"/>
<evidence type="ECO:0000313" key="4">
    <source>
        <dbReference type="EMBL" id="KAK9095742.1"/>
    </source>
</evidence>
<dbReference type="Proteomes" id="UP001417504">
    <property type="component" value="Unassembled WGS sequence"/>
</dbReference>
<dbReference type="GO" id="GO:0006355">
    <property type="term" value="P:regulation of DNA-templated transcription"/>
    <property type="evidence" value="ECO:0007669"/>
    <property type="project" value="InterPro"/>
</dbReference>
<dbReference type="PANTHER" id="PTHR31662">
    <property type="entry name" value="BNAANNG10740D PROTEIN-RELATED"/>
    <property type="match status" value="1"/>
</dbReference>
<comment type="caution">
    <text evidence="4">The sequence shown here is derived from an EMBL/GenBank/DDBJ whole genome shotgun (WGS) entry which is preliminary data.</text>
</comment>
<dbReference type="InterPro" id="IPR007592">
    <property type="entry name" value="GEBP"/>
</dbReference>
<feature type="domain" description="Glabrous enhancer-binding protein-like DBD" evidence="3">
    <location>
        <begin position="124"/>
        <end position="213"/>
    </location>
</feature>
<organism evidence="4 5">
    <name type="scientific">Stephania japonica</name>
    <dbReference type="NCBI Taxonomy" id="461633"/>
    <lineage>
        <taxon>Eukaryota</taxon>
        <taxon>Viridiplantae</taxon>
        <taxon>Streptophyta</taxon>
        <taxon>Embryophyta</taxon>
        <taxon>Tracheophyta</taxon>
        <taxon>Spermatophyta</taxon>
        <taxon>Magnoliopsida</taxon>
        <taxon>Ranunculales</taxon>
        <taxon>Menispermaceae</taxon>
        <taxon>Menispermoideae</taxon>
        <taxon>Cissampelideae</taxon>
        <taxon>Stephania</taxon>
    </lineage>
</organism>
<name>A0AAP0HSP2_9MAGN</name>
<dbReference type="PANTHER" id="PTHR31662:SF105">
    <property type="entry name" value="TRANSCRIPTION FACTOR GEBP FAMILY"/>
    <property type="match status" value="1"/>
</dbReference>
<gene>
    <name evidence="4" type="ORF">Sjap_021239</name>
</gene>
<dbReference type="Pfam" id="PF04504">
    <property type="entry name" value="GeBP-like_DBD"/>
    <property type="match status" value="1"/>
</dbReference>
<dbReference type="GO" id="GO:0005634">
    <property type="term" value="C:nucleus"/>
    <property type="evidence" value="ECO:0007669"/>
    <property type="project" value="TreeGrafter"/>
</dbReference>
<dbReference type="AlphaFoldDB" id="A0AAP0HSP2"/>
<dbReference type="EMBL" id="JBBNAE010000009">
    <property type="protein sequence ID" value="KAK9095742.1"/>
    <property type="molecule type" value="Genomic_DNA"/>
</dbReference>
<dbReference type="InterPro" id="IPR053932">
    <property type="entry name" value="GeBP-like_DBD"/>
</dbReference>
<evidence type="ECO:0000313" key="5">
    <source>
        <dbReference type="Proteomes" id="UP001417504"/>
    </source>
</evidence>
<sequence>MIDMCGCTVNLRWSPKGSRVARWRHPHGLCLADSRRMAWSDFNCARTLLHCYLYACDDLPQLPVFFVLHEEEDKGDDDASPADRPTAITPTKSSKRSASPVDVDLDHINPKRLKNNKSSYQQRTTWTLQDELILLNAIIDFKKSHNLDPLSDIDSFFHSIKHSLRLQVSTQQLKRKIRGLKDKFNTYAIRAGATKNAKPNDSELYNLSMKIWGQNQNQNEEEEEEGVKEEDDTIATMTTPQKTITPEQRDNNNSTTFLVSPQLSQHDQVSLSHYPYLSRSLHSCQNWTGGLPGSGLGETLAKEGIALIQKSKAEELDRRFRMQQIQETEIYLNRIALIRDQTKLILDALKSSMS</sequence>
<comment type="similarity">
    <text evidence="1">Belongs to the GeBP family.</text>
</comment>
<reference evidence="4 5" key="1">
    <citation type="submission" date="2024-01" db="EMBL/GenBank/DDBJ databases">
        <title>Genome assemblies of Stephania.</title>
        <authorList>
            <person name="Yang L."/>
        </authorList>
    </citation>
    <scope>NUCLEOTIDE SEQUENCE [LARGE SCALE GENOMIC DNA]</scope>
    <source>
        <strain evidence="4">QJT</strain>
        <tissue evidence="4">Leaf</tissue>
    </source>
</reference>
<feature type="region of interest" description="Disordered" evidence="2">
    <location>
        <begin position="74"/>
        <end position="116"/>
    </location>
</feature>
<accession>A0AAP0HSP2</accession>